<keyword evidence="3" id="KW-0732">Signal</keyword>
<feature type="compositionally biased region" description="Polar residues" evidence="1">
    <location>
        <begin position="325"/>
        <end position="342"/>
    </location>
</feature>
<keyword evidence="2" id="KW-1133">Transmembrane helix</keyword>
<organism evidence="4 5">
    <name type="scientific">Jaapia argillacea MUCL 33604</name>
    <dbReference type="NCBI Taxonomy" id="933084"/>
    <lineage>
        <taxon>Eukaryota</taxon>
        <taxon>Fungi</taxon>
        <taxon>Dikarya</taxon>
        <taxon>Basidiomycota</taxon>
        <taxon>Agaricomycotina</taxon>
        <taxon>Agaricomycetes</taxon>
        <taxon>Agaricomycetidae</taxon>
        <taxon>Jaapiales</taxon>
        <taxon>Jaapiaceae</taxon>
        <taxon>Jaapia</taxon>
    </lineage>
</organism>
<keyword evidence="5" id="KW-1185">Reference proteome</keyword>
<feature type="compositionally biased region" description="Basic and acidic residues" evidence="1">
    <location>
        <begin position="345"/>
        <end position="355"/>
    </location>
</feature>
<dbReference type="Proteomes" id="UP000027265">
    <property type="component" value="Unassembled WGS sequence"/>
</dbReference>
<evidence type="ECO:0000313" key="5">
    <source>
        <dbReference type="Proteomes" id="UP000027265"/>
    </source>
</evidence>
<sequence length="421" mass="45095">MPCLRRPQLLDFWIFFTLFAFFRPSSAQWTNATCLNPSLLPASLSSNSVHQSPCLVAVYLWSPCQANATIDALPPGGSYNTSVLEVNSCVCSTVWYSLLAACSLCQNGTWDLSWAQWVTHCASNEVTTGYKNPIPDGIFVPQWAYVDVTMTNEFNVQAAVQAGNSPESSGVPSSTSSASSTSKPTAPPSATGTSGSVNIGAVIGGLFGGLAAVCAVGFLYYRRRRLAFEYQVMGSHDQNVKLVINQYTGSTESGKGAFSLKRAASTASSYVSEMFSLSELNSHPLSPTQSSIHGSVPAPQYQPYDPPPAIQTSSTTLFHRSPNELVSPTSPVISQHSATSQVPDVEPHHDPRSPDVELITPTTVDSTSPPPPEEHPVDDMASTLERETSGASRASYHPTVLHLDTYDYDPDSAPPLPKTVN</sequence>
<feature type="chain" id="PRO_5001647076" description="Transmembrane protein" evidence="3">
    <location>
        <begin position="28"/>
        <end position="421"/>
    </location>
</feature>
<keyword evidence="2" id="KW-0812">Transmembrane</keyword>
<dbReference type="STRING" id="933084.A0A067PW81"/>
<protein>
    <recommendedName>
        <fullName evidence="6">Transmembrane protein</fullName>
    </recommendedName>
</protein>
<feature type="region of interest" description="Disordered" evidence="1">
    <location>
        <begin position="162"/>
        <end position="192"/>
    </location>
</feature>
<feature type="transmembrane region" description="Helical" evidence="2">
    <location>
        <begin position="199"/>
        <end position="221"/>
    </location>
</feature>
<evidence type="ECO:0000256" key="3">
    <source>
        <dbReference type="SAM" id="SignalP"/>
    </source>
</evidence>
<evidence type="ECO:0000256" key="1">
    <source>
        <dbReference type="SAM" id="MobiDB-lite"/>
    </source>
</evidence>
<proteinExistence type="predicted"/>
<feature type="region of interest" description="Disordered" evidence="1">
    <location>
        <begin position="325"/>
        <end position="399"/>
    </location>
</feature>
<evidence type="ECO:0000256" key="2">
    <source>
        <dbReference type="SAM" id="Phobius"/>
    </source>
</evidence>
<accession>A0A067PW81</accession>
<dbReference type="EMBL" id="KL197728">
    <property type="protein sequence ID" value="KDQ54611.1"/>
    <property type="molecule type" value="Genomic_DNA"/>
</dbReference>
<evidence type="ECO:0008006" key="6">
    <source>
        <dbReference type="Google" id="ProtNLM"/>
    </source>
</evidence>
<dbReference type="HOGENOM" id="CLU_053888_2_0_1"/>
<reference evidence="5" key="1">
    <citation type="journal article" date="2014" name="Proc. Natl. Acad. Sci. U.S.A.">
        <title>Extensive sampling of basidiomycete genomes demonstrates inadequacy of the white-rot/brown-rot paradigm for wood decay fungi.</title>
        <authorList>
            <person name="Riley R."/>
            <person name="Salamov A.A."/>
            <person name="Brown D.W."/>
            <person name="Nagy L.G."/>
            <person name="Floudas D."/>
            <person name="Held B.W."/>
            <person name="Levasseur A."/>
            <person name="Lombard V."/>
            <person name="Morin E."/>
            <person name="Otillar R."/>
            <person name="Lindquist E.A."/>
            <person name="Sun H."/>
            <person name="LaButti K.M."/>
            <person name="Schmutz J."/>
            <person name="Jabbour D."/>
            <person name="Luo H."/>
            <person name="Baker S.E."/>
            <person name="Pisabarro A.G."/>
            <person name="Walton J.D."/>
            <person name="Blanchette R.A."/>
            <person name="Henrissat B."/>
            <person name="Martin F."/>
            <person name="Cullen D."/>
            <person name="Hibbett D.S."/>
            <person name="Grigoriev I.V."/>
        </authorList>
    </citation>
    <scope>NUCLEOTIDE SEQUENCE [LARGE SCALE GENOMIC DNA]</scope>
    <source>
        <strain evidence="5">MUCL 33604</strain>
    </source>
</reference>
<keyword evidence="2" id="KW-0472">Membrane</keyword>
<gene>
    <name evidence="4" type="ORF">JAAARDRAFT_38290</name>
</gene>
<evidence type="ECO:0000313" key="4">
    <source>
        <dbReference type="EMBL" id="KDQ54611.1"/>
    </source>
</evidence>
<feature type="signal peptide" evidence="3">
    <location>
        <begin position="1"/>
        <end position="27"/>
    </location>
</feature>
<name>A0A067PW81_9AGAM</name>
<dbReference type="InParanoid" id="A0A067PW81"/>
<feature type="compositionally biased region" description="Low complexity" evidence="1">
    <location>
        <begin position="165"/>
        <end position="192"/>
    </location>
</feature>
<dbReference type="AlphaFoldDB" id="A0A067PW81"/>
<dbReference type="OrthoDB" id="3362711at2759"/>
<feature type="compositionally biased region" description="Basic and acidic residues" evidence="1">
    <location>
        <begin position="372"/>
        <end position="388"/>
    </location>
</feature>